<sequence>MDKKTSPSLVSFYTQLISLLPAFCQTVEKSKPGHFTKNRKLPLPRLIVTLLHLAATGSRSDGVDIKLGEFFNLSRRGGLWPDAQTPHRSALTKARSKLSWQSFAALLRQAVGLAYDVFPQRDEYTWHGLSVFAFDGSKYTLPATQALREAFDPDSG</sequence>
<name>A0A2S5CKM0_9GAMM</name>
<evidence type="ECO:0000313" key="2">
    <source>
        <dbReference type="Proteomes" id="UP000237423"/>
    </source>
</evidence>
<dbReference type="EMBL" id="PGFZ01000006">
    <property type="protein sequence ID" value="POZ51307.1"/>
    <property type="molecule type" value="Genomic_DNA"/>
</dbReference>
<evidence type="ECO:0008006" key="3">
    <source>
        <dbReference type="Google" id="ProtNLM"/>
    </source>
</evidence>
<evidence type="ECO:0000313" key="1">
    <source>
        <dbReference type="EMBL" id="POZ51307.1"/>
    </source>
</evidence>
<dbReference type="Proteomes" id="UP000237423">
    <property type="component" value="Unassembled WGS sequence"/>
</dbReference>
<accession>A0A2S5CKM0</accession>
<comment type="caution">
    <text evidence="1">The sequence shown here is derived from an EMBL/GenBank/DDBJ whole genome shotgun (WGS) entry which is preliminary data.</text>
</comment>
<dbReference type="RefSeq" id="WP_103974669.1">
    <property type="nucleotide sequence ID" value="NZ_PGFZ01000006.1"/>
</dbReference>
<organism evidence="1 2">
    <name type="scientific">Methylovulum psychrotolerans</name>
    <dbReference type="NCBI Taxonomy" id="1704499"/>
    <lineage>
        <taxon>Bacteria</taxon>
        <taxon>Pseudomonadati</taxon>
        <taxon>Pseudomonadota</taxon>
        <taxon>Gammaproteobacteria</taxon>
        <taxon>Methylococcales</taxon>
        <taxon>Methylococcaceae</taxon>
        <taxon>Methylovulum</taxon>
    </lineage>
</organism>
<dbReference type="AlphaFoldDB" id="A0A2S5CKM0"/>
<protein>
    <recommendedName>
        <fullName evidence="3">Transposase</fullName>
    </recommendedName>
</protein>
<proteinExistence type="predicted"/>
<reference evidence="1 2" key="1">
    <citation type="submission" date="2017-11" db="EMBL/GenBank/DDBJ databases">
        <title>Draft Genome Sequence of Methylobacter psychrotolerans Sph1T, an Obligate Methanotroph from Low-Temperature Environments.</title>
        <authorList>
            <person name="Oshkin I.Y."/>
            <person name="Miroshnikov K."/>
            <person name="Belova S.E."/>
            <person name="Korzhenkov A."/>
            <person name="Toshchakov S.V."/>
            <person name="Dedysh S.N."/>
        </authorList>
    </citation>
    <scope>NUCLEOTIDE SEQUENCE [LARGE SCALE GENOMIC DNA]</scope>
    <source>
        <strain evidence="1 2">Sph1</strain>
    </source>
</reference>
<gene>
    <name evidence="1" type="ORF">AADEFJLK_02755</name>
</gene>